<proteinExistence type="predicted"/>
<sequence length="155" mass="17819">MRFTMDFFGDRTVDRKLVRFQGRVRDASPAFEQIADDFLRIEEKQFATQGGHASGGWVPLSPNYAAWKAKHYPGKLILQRESDLVESLTRGPEIRIVEPDQVILGTAVPYAQYHQHGGERLPARPPIALTEADKRRWIRYIQKYLVNNPDQIEGE</sequence>
<dbReference type="Pfam" id="PF05069">
    <property type="entry name" value="Phage_tail_S"/>
    <property type="match status" value="1"/>
</dbReference>
<dbReference type="EMBL" id="QFZU02000072">
    <property type="protein sequence ID" value="RGA03659.1"/>
    <property type="molecule type" value="Genomic_DNA"/>
</dbReference>
<dbReference type="InterPro" id="IPR006522">
    <property type="entry name" value="Phage_virion_morphogenesis"/>
</dbReference>
<keyword evidence="2" id="KW-1185">Reference proteome</keyword>
<name>A0ABX9LKL5_9ACTN</name>
<protein>
    <recommendedName>
        <fullName evidence="3">HK97 gp10 family phage protein</fullName>
    </recommendedName>
</protein>
<organism evidence="1 2">
    <name type="scientific">Microbispora triticiradicis</name>
    <dbReference type="NCBI Taxonomy" id="2200763"/>
    <lineage>
        <taxon>Bacteria</taxon>
        <taxon>Bacillati</taxon>
        <taxon>Actinomycetota</taxon>
        <taxon>Actinomycetes</taxon>
        <taxon>Streptosporangiales</taxon>
        <taxon>Streptosporangiaceae</taxon>
        <taxon>Microbispora</taxon>
    </lineage>
</organism>
<gene>
    <name evidence="1" type="ORF">DI270_017360</name>
</gene>
<dbReference type="Proteomes" id="UP000262538">
    <property type="component" value="Unassembled WGS sequence"/>
</dbReference>
<reference evidence="1 2" key="1">
    <citation type="submission" date="2018-08" db="EMBL/GenBank/DDBJ databases">
        <title>Microbispora. triticiradicis sp. nov., a novel actinomycete isolated from the root of wheat (Triticum aestivum L.)).</title>
        <authorList>
            <person name="Han C."/>
        </authorList>
    </citation>
    <scope>NUCLEOTIDE SEQUENCE [LARGE SCALE GENOMIC DNA]</scope>
    <source>
        <strain evidence="1 2">NEAU-HRDPA2-9</strain>
    </source>
</reference>
<evidence type="ECO:0000313" key="2">
    <source>
        <dbReference type="Proteomes" id="UP000262538"/>
    </source>
</evidence>
<comment type="caution">
    <text evidence="1">The sequence shown here is derived from an EMBL/GenBank/DDBJ whole genome shotgun (WGS) entry which is preliminary data.</text>
</comment>
<dbReference type="RefSeq" id="WP_111700950.1">
    <property type="nucleotide sequence ID" value="NZ_QFZU02000072.1"/>
</dbReference>
<evidence type="ECO:0000313" key="1">
    <source>
        <dbReference type="EMBL" id="RGA03659.1"/>
    </source>
</evidence>
<accession>A0ABX9LKL5</accession>
<evidence type="ECO:0008006" key="3">
    <source>
        <dbReference type="Google" id="ProtNLM"/>
    </source>
</evidence>